<reference evidence="8 9" key="1">
    <citation type="submission" date="2020-08" db="EMBL/GenBank/DDBJ databases">
        <authorList>
            <person name="Xu S."/>
            <person name="Li A."/>
        </authorList>
    </citation>
    <scope>NUCLEOTIDE SEQUENCE [LARGE SCALE GENOMIC DNA]</scope>
    <source>
        <strain evidence="8 9">119BY6-57</strain>
    </source>
</reference>
<dbReference type="GO" id="GO:0016020">
    <property type="term" value="C:membrane"/>
    <property type="evidence" value="ECO:0007669"/>
    <property type="project" value="InterPro"/>
</dbReference>
<accession>A0A7W3TJ22</accession>
<evidence type="ECO:0000259" key="7">
    <source>
        <dbReference type="Pfam" id="PF25975"/>
    </source>
</evidence>
<dbReference type="PROSITE" id="PS51257">
    <property type="entry name" value="PROKAR_LIPOPROTEIN"/>
    <property type="match status" value="1"/>
</dbReference>
<dbReference type="Pfam" id="PF25954">
    <property type="entry name" value="Beta-barrel_RND_2"/>
    <property type="match status" value="1"/>
</dbReference>
<dbReference type="Gene3D" id="2.40.420.20">
    <property type="match status" value="1"/>
</dbReference>
<dbReference type="InterPro" id="IPR058649">
    <property type="entry name" value="CzcB_C"/>
</dbReference>
<feature type="domain" description="CusB-like beta-barrel" evidence="5">
    <location>
        <begin position="242"/>
        <end position="315"/>
    </location>
</feature>
<dbReference type="GO" id="GO:0022857">
    <property type="term" value="F:transmembrane transporter activity"/>
    <property type="evidence" value="ECO:0007669"/>
    <property type="project" value="InterPro"/>
</dbReference>
<dbReference type="InterPro" id="IPR058647">
    <property type="entry name" value="BSH_CzcB-like"/>
</dbReference>
<dbReference type="PANTHER" id="PTHR30097:SF4">
    <property type="entry name" value="SLR6042 PROTEIN"/>
    <property type="match status" value="1"/>
</dbReference>
<evidence type="ECO:0000313" key="9">
    <source>
        <dbReference type="Proteomes" id="UP000523196"/>
    </source>
</evidence>
<dbReference type="Proteomes" id="UP000523196">
    <property type="component" value="Unassembled WGS sequence"/>
</dbReference>
<keyword evidence="4" id="KW-0732">Signal</keyword>
<dbReference type="GO" id="GO:0060003">
    <property type="term" value="P:copper ion export"/>
    <property type="evidence" value="ECO:0007669"/>
    <property type="project" value="TreeGrafter"/>
</dbReference>
<dbReference type="Pfam" id="PF25973">
    <property type="entry name" value="BSH_CzcB"/>
    <property type="match status" value="1"/>
</dbReference>
<dbReference type="Gene3D" id="2.40.30.170">
    <property type="match status" value="1"/>
</dbReference>
<keyword evidence="2" id="KW-0813">Transport</keyword>
<dbReference type="Gene3D" id="1.10.287.470">
    <property type="entry name" value="Helix hairpin bin"/>
    <property type="match status" value="1"/>
</dbReference>
<dbReference type="Pfam" id="PF25975">
    <property type="entry name" value="CzcB_C"/>
    <property type="match status" value="1"/>
</dbReference>
<feature type="domain" description="CzcB-like barrel-sandwich hybrid" evidence="6">
    <location>
        <begin position="111"/>
        <end position="239"/>
    </location>
</feature>
<organism evidence="8 9">
    <name type="scientific">Marilutibacter spongiae</name>
    <dbReference type="NCBI Taxonomy" id="2025720"/>
    <lineage>
        <taxon>Bacteria</taxon>
        <taxon>Pseudomonadati</taxon>
        <taxon>Pseudomonadota</taxon>
        <taxon>Gammaproteobacteria</taxon>
        <taxon>Lysobacterales</taxon>
        <taxon>Lysobacteraceae</taxon>
        <taxon>Marilutibacter</taxon>
    </lineage>
</organism>
<dbReference type="InterPro" id="IPR051909">
    <property type="entry name" value="MFP_Cation_Efflux"/>
</dbReference>
<sequence>MRTLLMTPSRLIMLPLAAALLLAISACSKTPETESAQAPTAEHAESSEADHAEGAEAHAEAGEEGEAAEPVKMDEAALKAAGIKLQTLQPSSLSEELRAPGEVVDSAYGTTLITPRVESLVVRRHAKLGDEVRAGAPLVTLASVEVSDAQADLRIAEQEWRRVSALGREAVAGRRINEAKVAVERARAKAQAYGLPGTSSGSVNGQFTLTAPHAGRLTEDDFVVGERIEPGKALFRLVDESTVWVDAKLPSGTASRIEAGSAATIVVGGEHLVGKVLRSAHRTSEATRNASVRVEVPNEGDRLHGGDFVEVYFEAAPAANTDNKSATQLAVPTDALVQLEGETVVFRRNRAGALEPVPVRVGEVIGDRTVIREGLKAGDNVVVAGAFAVKSQILKAQLGEGHGH</sequence>
<dbReference type="AlphaFoldDB" id="A0A7W3TJ22"/>
<dbReference type="RefSeq" id="WP_182684919.1">
    <property type="nucleotide sequence ID" value="NZ_JACHTF010000002.1"/>
</dbReference>
<comment type="similarity">
    <text evidence="1">Belongs to the membrane fusion protein (MFP) (TC 8.A.1) family.</text>
</comment>
<dbReference type="EMBL" id="JACHTF010000002">
    <property type="protein sequence ID" value="MBB1059255.1"/>
    <property type="molecule type" value="Genomic_DNA"/>
</dbReference>
<comment type="caution">
    <text evidence="8">The sequence shown here is derived from an EMBL/GenBank/DDBJ whole genome shotgun (WGS) entry which is preliminary data.</text>
</comment>
<feature type="domain" description="CzcB-like C-terminal circularly permuted SH3-like" evidence="7">
    <location>
        <begin position="329"/>
        <end position="390"/>
    </location>
</feature>
<proteinExistence type="inferred from homology"/>
<dbReference type="GO" id="GO:0015679">
    <property type="term" value="P:plasma membrane copper ion transport"/>
    <property type="evidence" value="ECO:0007669"/>
    <property type="project" value="TreeGrafter"/>
</dbReference>
<gene>
    <name evidence="8" type="ORF">H4F98_01565</name>
</gene>
<feature type="compositionally biased region" description="Basic and acidic residues" evidence="3">
    <location>
        <begin position="42"/>
        <end position="61"/>
    </location>
</feature>
<evidence type="ECO:0000313" key="8">
    <source>
        <dbReference type="EMBL" id="MBB1059255.1"/>
    </source>
</evidence>
<keyword evidence="9" id="KW-1185">Reference proteome</keyword>
<feature type="region of interest" description="Disordered" evidence="3">
    <location>
        <begin position="33"/>
        <end position="69"/>
    </location>
</feature>
<evidence type="ECO:0000256" key="2">
    <source>
        <dbReference type="ARBA" id="ARBA00022448"/>
    </source>
</evidence>
<dbReference type="SUPFAM" id="SSF111369">
    <property type="entry name" value="HlyD-like secretion proteins"/>
    <property type="match status" value="1"/>
</dbReference>
<evidence type="ECO:0000256" key="3">
    <source>
        <dbReference type="SAM" id="MobiDB-lite"/>
    </source>
</evidence>
<dbReference type="PANTHER" id="PTHR30097">
    <property type="entry name" value="CATION EFFLUX SYSTEM PROTEIN CUSB"/>
    <property type="match status" value="1"/>
</dbReference>
<evidence type="ECO:0000259" key="5">
    <source>
        <dbReference type="Pfam" id="PF25954"/>
    </source>
</evidence>
<dbReference type="InterPro" id="IPR006143">
    <property type="entry name" value="RND_pump_MFP"/>
</dbReference>
<feature type="signal peptide" evidence="4">
    <location>
        <begin position="1"/>
        <end position="28"/>
    </location>
</feature>
<evidence type="ECO:0000256" key="1">
    <source>
        <dbReference type="ARBA" id="ARBA00009477"/>
    </source>
</evidence>
<dbReference type="InterPro" id="IPR058792">
    <property type="entry name" value="Beta-barrel_RND_2"/>
</dbReference>
<name>A0A7W3TJ22_9GAMM</name>
<dbReference type="Gene3D" id="2.40.50.100">
    <property type="match status" value="1"/>
</dbReference>
<evidence type="ECO:0000259" key="6">
    <source>
        <dbReference type="Pfam" id="PF25973"/>
    </source>
</evidence>
<dbReference type="NCBIfam" id="TIGR01730">
    <property type="entry name" value="RND_mfp"/>
    <property type="match status" value="1"/>
</dbReference>
<dbReference type="GO" id="GO:0030313">
    <property type="term" value="C:cell envelope"/>
    <property type="evidence" value="ECO:0007669"/>
    <property type="project" value="TreeGrafter"/>
</dbReference>
<protein>
    <submittedName>
        <fullName evidence="8">Efflux RND transporter periplasmic adaptor subunit</fullName>
    </submittedName>
</protein>
<feature type="chain" id="PRO_5030925782" evidence="4">
    <location>
        <begin position="29"/>
        <end position="404"/>
    </location>
</feature>
<evidence type="ECO:0000256" key="4">
    <source>
        <dbReference type="SAM" id="SignalP"/>
    </source>
</evidence>